<accession>A0ABM3FUQ5</accession>
<evidence type="ECO:0000259" key="2">
    <source>
        <dbReference type="PROSITE" id="PS51915"/>
    </source>
</evidence>
<keyword evidence="3" id="KW-1185">Reference proteome</keyword>
<feature type="binding site" evidence="1">
    <location>
        <position position="131"/>
    </location>
    <ligand>
        <name>Zn(2+)</name>
        <dbReference type="ChEBI" id="CHEBI:29105"/>
    </ligand>
</feature>
<dbReference type="Pfam" id="PF18701">
    <property type="entry name" value="DUF5641"/>
    <property type="match status" value="1"/>
</dbReference>
<dbReference type="PANTHER" id="PTHR47331:SF5">
    <property type="entry name" value="RIBONUCLEASE H"/>
    <property type="match status" value="1"/>
</dbReference>
<keyword evidence="1" id="KW-0863">Zinc-finger</keyword>
<gene>
    <name evidence="4" type="primary">LOC107228051</name>
</gene>
<dbReference type="Gene3D" id="3.40.1800.20">
    <property type="match status" value="1"/>
</dbReference>
<protein>
    <submittedName>
        <fullName evidence="4">Uncharacterized protein LOC107228051 isoform X2</fullName>
    </submittedName>
</protein>
<dbReference type="InterPro" id="IPR040676">
    <property type="entry name" value="DUF5641"/>
</dbReference>
<reference evidence="4" key="1">
    <citation type="submission" date="2025-08" db="UniProtKB">
        <authorList>
            <consortium name="RefSeq"/>
        </authorList>
    </citation>
    <scope>IDENTIFICATION</scope>
    <source>
        <tissue evidence="4">Thorax and Abdomen</tissue>
    </source>
</reference>
<evidence type="ECO:0000313" key="4">
    <source>
        <dbReference type="RefSeq" id="XP_046591740.1"/>
    </source>
</evidence>
<feature type="domain" description="ZAD" evidence="2">
    <location>
        <begin position="83"/>
        <end position="158"/>
    </location>
</feature>
<dbReference type="Proteomes" id="UP000829291">
    <property type="component" value="Chromosome 3"/>
</dbReference>
<keyword evidence="1" id="KW-0862">Zinc</keyword>
<dbReference type="Pfam" id="PF07776">
    <property type="entry name" value="zf-AD"/>
    <property type="match status" value="1"/>
</dbReference>
<dbReference type="SMART" id="SM00868">
    <property type="entry name" value="zf-AD"/>
    <property type="match status" value="1"/>
</dbReference>
<evidence type="ECO:0000256" key="1">
    <source>
        <dbReference type="PROSITE-ProRule" id="PRU01263"/>
    </source>
</evidence>
<dbReference type="PROSITE" id="PS51915">
    <property type="entry name" value="ZAD"/>
    <property type="match status" value="1"/>
</dbReference>
<evidence type="ECO:0000313" key="3">
    <source>
        <dbReference type="Proteomes" id="UP000829291"/>
    </source>
</evidence>
<sequence length="439" mass="50667">MEEGVRTDISRMEIGHVEMVAKFEDPTIIIQNATDVVGHNSNQGGKYFVVTEVSENPEKLAVSAGMEVLDATAVIDQRKSWGEICRICANTNDYLIPIFEGEGLEQDLHNKIHRYLPIQVSEEDNLPLRLCYHCAGILLAWHELVEDCLEAERTLLQMESELKQKNQLTSLENSLDEECPGSTVLDTRISFKRQLPEEQLAVRGDCNEAVTTIDARRSRRIQMPFKVFLERQNMFWKPYEKSNLRANKKAVSEDDTESIWIAVTESAVEQPQKASDPLQFGDTSLQDSHLLHNTESTRKCLKSDVRETIMENRGADNNCVKTMIHSKQSTDHLNIQKENRLSSWHFITKARQDFWKRWYQEYLHELQRRQKWHKSKGEIKVDTIVIIIDKNIPCMQWRLGMVVEVYPGKDGIIRVATIKRANGTYQRNITQLCPLPTEN</sequence>
<dbReference type="SUPFAM" id="SSF57716">
    <property type="entry name" value="Glucocorticoid receptor-like (DNA-binding domain)"/>
    <property type="match status" value="1"/>
</dbReference>
<dbReference type="RefSeq" id="XP_046591740.1">
    <property type="nucleotide sequence ID" value="XM_046735784.1"/>
</dbReference>
<dbReference type="InterPro" id="IPR012934">
    <property type="entry name" value="Znf_AD"/>
</dbReference>
<proteinExistence type="predicted"/>
<organism evidence="3 4">
    <name type="scientific">Neodiprion lecontei</name>
    <name type="common">Redheaded pine sawfly</name>
    <dbReference type="NCBI Taxonomy" id="441921"/>
    <lineage>
        <taxon>Eukaryota</taxon>
        <taxon>Metazoa</taxon>
        <taxon>Ecdysozoa</taxon>
        <taxon>Arthropoda</taxon>
        <taxon>Hexapoda</taxon>
        <taxon>Insecta</taxon>
        <taxon>Pterygota</taxon>
        <taxon>Neoptera</taxon>
        <taxon>Endopterygota</taxon>
        <taxon>Hymenoptera</taxon>
        <taxon>Tenthredinoidea</taxon>
        <taxon>Diprionidae</taxon>
        <taxon>Diprioninae</taxon>
        <taxon>Neodiprion</taxon>
    </lineage>
</organism>
<dbReference type="PANTHER" id="PTHR47331">
    <property type="entry name" value="PHD-TYPE DOMAIN-CONTAINING PROTEIN"/>
    <property type="match status" value="1"/>
</dbReference>
<name>A0ABM3FUQ5_NEOLC</name>
<keyword evidence="1" id="KW-0479">Metal-binding</keyword>
<feature type="binding site" evidence="1">
    <location>
        <position position="134"/>
    </location>
    <ligand>
        <name>Zn(2+)</name>
        <dbReference type="ChEBI" id="CHEBI:29105"/>
    </ligand>
</feature>
<feature type="binding site" evidence="1">
    <location>
        <position position="88"/>
    </location>
    <ligand>
        <name>Zn(2+)</name>
        <dbReference type="ChEBI" id="CHEBI:29105"/>
    </ligand>
</feature>
<dbReference type="GeneID" id="107228051"/>
<feature type="binding site" evidence="1">
    <location>
        <position position="85"/>
    </location>
    <ligand>
        <name>Zn(2+)</name>
        <dbReference type="ChEBI" id="CHEBI:29105"/>
    </ligand>
</feature>